<dbReference type="EMBL" id="MDZB01000089">
    <property type="protein sequence ID" value="OGX87419.1"/>
    <property type="molecule type" value="Genomic_DNA"/>
</dbReference>
<dbReference type="GO" id="GO:0006304">
    <property type="term" value="P:DNA modification"/>
    <property type="evidence" value="ECO:0007669"/>
    <property type="project" value="InterPro"/>
</dbReference>
<dbReference type="InterPro" id="IPR002052">
    <property type="entry name" value="DNA_methylase_N6_adenine_CS"/>
</dbReference>
<keyword evidence="2" id="KW-0489">Methyltransferase</keyword>
<keyword evidence="4" id="KW-0949">S-adenosyl-L-methionine</keyword>
<dbReference type="STRING" id="1908237.BEN47_10850"/>
<dbReference type="GO" id="GO:0003676">
    <property type="term" value="F:nucleic acid binding"/>
    <property type="evidence" value="ECO:0007669"/>
    <property type="project" value="InterPro"/>
</dbReference>
<gene>
    <name evidence="7" type="ORF">BEN47_10850</name>
</gene>
<evidence type="ECO:0000256" key="2">
    <source>
        <dbReference type="ARBA" id="ARBA00022603"/>
    </source>
</evidence>
<protein>
    <recommendedName>
        <fullName evidence="1">site-specific DNA-methyltransferase (adenine-specific)</fullName>
        <ecNumber evidence="1">2.1.1.72</ecNumber>
    </recommendedName>
</protein>
<evidence type="ECO:0000313" key="8">
    <source>
        <dbReference type="Proteomes" id="UP000176294"/>
    </source>
</evidence>
<feature type="domain" description="Type II methyltransferase M.TaqI-like" evidence="6">
    <location>
        <begin position="156"/>
        <end position="306"/>
    </location>
</feature>
<reference evidence="7 8" key="1">
    <citation type="submission" date="2016-08" db="EMBL/GenBank/DDBJ databases">
        <title>Hymenobacter coccineus sp. nov., Hymenobacter lapidarius sp. nov. and Hymenobacter glacialis sp. nov., isolated from Antarctic soil.</title>
        <authorList>
            <person name="Sedlacek I."/>
            <person name="Kralova S."/>
            <person name="Kyrova K."/>
            <person name="Maslanova I."/>
            <person name="Stankova E."/>
            <person name="Vrbovska V."/>
            <person name="Nemec M."/>
            <person name="Bartak M."/>
            <person name="Svec P."/>
            <person name="Busse H.-J."/>
            <person name="Pantucek R."/>
        </authorList>
    </citation>
    <scope>NUCLEOTIDE SEQUENCE [LARGE SCALE GENOMIC DNA]</scope>
    <source>
        <strain evidence="7 8">CCM 8643</strain>
    </source>
</reference>
<name>A0A1G1T978_9BACT</name>
<accession>A0A1G1T978</accession>
<keyword evidence="8" id="KW-1185">Reference proteome</keyword>
<dbReference type="PANTHER" id="PTHR33841:SF1">
    <property type="entry name" value="DNA METHYLTRANSFERASE A"/>
    <property type="match status" value="1"/>
</dbReference>
<dbReference type="InterPro" id="IPR011639">
    <property type="entry name" value="MethylTrfase_TaqI-like_dom"/>
</dbReference>
<dbReference type="GO" id="GO:0009007">
    <property type="term" value="F:site-specific DNA-methyltransferase (adenine-specific) activity"/>
    <property type="evidence" value="ECO:0007669"/>
    <property type="project" value="UniProtKB-EC"/>
</dbReference>
<dbReference type="PANTHER" id="PTHR33841">
    <property type="entry name" value="DNA METHYLTRANSFERASE YEEA-RELATED"/>
    <property type="match status" value="1"/>
</dbReference>
<dbReference type="SUPFAM" id="SSF53335">
    <property type="entry name" value="S-adenosyl-L-methionine-dependent methyltransferases"/>
    <property type="match status" value="1"/>
</dbReference>
<proteinExistence type="predicted"/>
<dbReference type="InterPro" id="IPR029063">
    <property type="entry name" value="SAM-dependent_MTases_sf"/>
</dbReference>
<organism evidence="7 8">
    <name type="scientific">Hymenobacter lapidarius</name>
    <dbReference type="NCBI Taxonomy" id="1908237"/>
    <lineage>
        <taxon>Bacteria</taxon>
        <taxon>Pseudomonadati</taxon>
        <taxon>Bacteroidota</taxon>
        <taxon>Cytophagia</taxon>
        <taxon>Cytophagales</taxon>
        <taxon>Hymenobacteraceae</taxon>
        <taxon>Hymenobacter</taxon>
    </lineage>
</organism>
<evidence type="ECO:0000256" key="4">
    <source>
        <dbReference type="ARBA" id="ARBA00022691"/>
    </source>
</evidence>
<dbReference type="Proteomes" id="UP000176294">
    <property type="component" value="Unassembled WGS sequence"/>
</dbReference>
<evidence type="ECO:0000259" key="6">
    <source>
        <dbReference type="Pfam" id="PF07669"/>
    </source>
</evidence>
<comment type="catalytic activity">
    <reaction evidence="5">
        <text>a 2'-deoxyadenosine in DNA + S-adenosyl-L-methionine = an N(6)-methyl-2'-deoxyadenosine in DNA + S-adenosyl-L-homocysteine + H(+)</text>
        <dbReference type="Rhea" id="RHEA:15197"/>
        <dbReference type="Rhea" id="RHEA-COMP:12418"/>
        <dbReference type="Rhea" id="RHEA-COMP:12419"/>
        <dbReference type="ChEBI" id="CHEBI:15378"/>
        <dbReference type="ChEBI" id="CHEBI:57856"/>
        <dbReference type="ChEBI" id="CHEBI:59789"/>
        <dbReference type="ChEBI" id="CHEBI:90615"/>
        <dbReference type="ChEBI" id="CHEBI:90616"/>
        <dbReference type="EC" id="2.1.1.72"/>
    </reaction>
</comment>
<dbReference type="AlphaFoldDB" id="A0A1G1T978"/>
<evidence type="ECO:0000313" key="7">
    <source>
        <dbReference type="EMBL" id="OGX87419.1"/>
    </source>
</evidence>
<keyword evidence="3" id="KW-0808">Transferase</keyword>
<dbReference type="PROSITE" id="PS00092">
    <property type="entry name" value="N6_MTASE"/>
    <property type="match status" value="1"/>
</dbReference>
<dbReference type="PRINTS" id="PR00507">
    <property type="entry name" value="N12N6MTFRASE"/>
</dbReference>
<dbReference type="EC" id="2.1.1.72" evidence="1"/>
<dbReference type="RefSeq" id="WP_070726073.1">
    <property type="nucleotide sequence ID" value="NZ_MDZB01000089.1"/>
</dbReference>
<dbReference type="OrthoDB" id="32195at2"/>
<dbReference type="Gene3D" id="3.40.50.150">
    <property type="entry name" value="Vaccinia Virus protein VP39"/>
    <property type="match status" value="1"/>
</dbReference>
<evidence type="ECO:0000256" key="3">
    <source>
        <dbReference type="ARBA" id="ARBA00022679"/>
    </source>
</evidence>
<dbReference type="Pfam" id="PF07669">
    <property type="entry name" value="Eco57I"/>
    <property type="match status" value="1"/>
</dbReference>
<sequence length="660" mass="75559">MIKEFFRTLNKVIPAEPRRVNRILVTTFLALNNLKPQHSAFVNELVIHEQEEDWADYTLFQDYFLSYQGTFSFEDLIEIFELVVSPSDKKVNGAIYTPEYIKSYIIDQVTASTNLDLTQAFVCDVACGCGGFLYSYARFLRERHDLSYEYIYSELLYGVDIAPYSIERSAITLSLLAIGEGEDADFQFNLKEGNSLDFDWRTEFTRVGERGGFDFVIGNPPYVCAKNITPETRELLEKWPVCLSGNPDLYIPFFQIGLEALHEHGVLGYITVNSFTRSMNGRKLREYFHQHSFGLSIVDFGGEQVFKGRTTYTCICIIGRQPQPVVRYCLSKSSQLSTLGPADFVQIPYDTLTDHQGWVLSTVDIKSVLHRLRTTGRPLEQVADIRGGFATLKNQVFVFKAIGETPTHFELETKAKVRFQIEKGICRNAVKANSLKKEADFAIYGEKIIFPYKYQAQPNVLFPDEQTVGRRVVPLEEVELATLYPDAYKYLLAHQAELALRDRGGASDYEAWYAFGRAQGLNVQGYKLLFPHISDQPYFVYTEDSDLLFYTGFSIVSWNSRTLRILQKVLISKLFWFFVKHTSKPYSGDYFGLGKNYIKGFSIPLFEKEEEDFLLTCADKDEINTFLAAKYRIPMQMLMDEPTMVNSVNIEQVLPLVAPV</sequence>
<evidence type="ECO:0000256" key="5">
    <source>
        <dbReference type="ARBA" id="ARBA00047942"/>
    </source>
</evidence>
<dbReference type="InterPro" id="IPR050953">
    <property type="entry name" value="N4_N6_ade-DNA_methylase"/>
</dbReference>
<comment type="caution">
    <text evidence="7">The sequence shown here is derived from an EMBL/GenBank/DDBJ whole genome shotgun (WGS) entry which is preliminary data.</text>
</comment>
<evidence type="ECO:0000256" key="1">
    <source>
        <dbReference type="ARBA" id="ARBA00011900"/>
    </source>
</evidence>
<dbReference type="GO" id="GO:0032259">
    <property type="term" value="P:methylation"/>
    <property type="evidence" value="ECO:0007669"/>
    <property type="project" value="UniProtKB-KW"/>
</dbReference>